<dbReference type="SUPFAM" id="SSF103190">
    <property type="entry name" value="Sensory domain-like"/>
    <property type="match status" value="1"/>
</dbReference>
<evidence type="ECO:0000256" key="4">
    <source>
        <dbReference type="ARBA" id="ARBA00022475"/>
    </source>
</evidence>
<dbReference type="Pfam" id="PF02518">
    <property type="entry name" value="HATPase_c"/>
    <property type="match status" value="1"/>
</dbReference>
<dbReference type="EMBL" id="CP062796">
    <property type="protein sequence ID" value="QUL98145.1"/>
    <property type="molecule type" value="Genomic_DNA"/>
</dbReference>
<evidence type="ECO:0000256" key="1">
    <source>
        <dbReference type="ARBA" id="ARBA00000085"/>
    </source>
</evidence>
<accession>A0AAT9LEA4</accession>
<dbReference type="SUPFAM" id="SSF55874">
    <property type="entry name" value="ATPase domain of HSP90 chaperone/DNA topoisomerase II/histidine kinase"/>
    <property type="match status" value="1"/>
</dbReference>
<dbReference type="PANTHER" id="PTHR43547">
    <property type="entry name" value="TWO-COMPONENT HISTIDINE KINASE"/>
    <property type="match status" value="1"/>
</dbReference>
<dbReference type="InterPro" id="IPR035965">
    <property type="entry name" value="PAS-like_dom_sf"/>
</dbReference>
<dbReference type="GO" id="GO:0005886">
    <property type="term" value="C:plasma membrane"/>
    <property type="evidence" value="ECO:0007669"/>
    <property type="project" value="UniProtKB-SubCell"/>
</dbReference>
<dbReference type="InterPro" id="IPR033463">
    <property type="entry name" value="sCache_3"/>
</dbReference>
<evidence type="ECO:0000256" key="3">
    <source>
        <dbReference type="ARBA" id="ARBA00012438"/>
    </source>
</evidence>
<dbReference type="InterPro" id="IPR005467">
    <property type="entry name" value="His_kinase_dom"/>
</dbReference>
<evidence type="ECO:0000256" key="7">
    <source>
        <dbReference type="ARBA" id="ARBA00022692"/>
    </source>
</evidence>
<keyword evidence="12" id="KW-0902">Two-component regulatory system</keyword>
<dbReference type="InterPro" id="IPR029151">
    <property type="entry name" value="Sensor-like_sf"/>
</dbReference>
<dbReference type="InterPro" id="IPR000014">
    <property type="entry name" value="PAS"/>
</dbReference>
<dbReference type="GO" id="GO:0006355">
    <property type="term" value="P:regulation of DNA-templated transcription"/>
    <property type="evidence" value="ECO:0007669"/>
    <property type="project" value="InterPro"/>
</dbReference>
<comment type="catalytic activity">
    <reaction evidence="1">
        <text>ATP + protein L-histidine = ADP + protein N-phospho-L-histidine.</text>
        <dbReference type="EC" id="2.7.13.3"/>
    </reaction>
</comment>
<keyword evidence="7 14" id="KW-0812">Transmembrane</keyword>
<evidence type="ECO:0000256" key="14">
    <source>
        <dbReference type="SAM" id="Phobius"/>
    </source>
</evidence>
<dbReference type="InterPro" id="IPR036890">
    <property type="entry name" value="HATPase_C_sf"/>
</dbReference>
<feature type="transmembrane region" description="Helical" evidence="14">
    <location>
        <begin position="176"/>
        <end position="195"/>
    </location>
</feature>
<sequence>MRFFNKPLSLQSHVLILVFLVLLIAFILVGLIVSHTVRSELEYRIGMQALNIARAVAKQDVLKRYLGQPDGARYIQPVMEDIRKATGALFIVAIDNDGIRYSHPVPERIGQHVVGGDEGPALEGQEYVSVARGTLGISQRGFAPVYGYDGRQVGAVLVGFLTDDVNAQINKVLDQVYLAMATGVIIAMAGSFFVAERVKATMFNMEPVEIAALLEERDAILASLHEGLLAVDKAGRVTLANQEAQRILKCGPDIVGRPVEEVIPNTRLPVVLKTGKPELNHEQLINDVVIVTSRVPIKVKGTVVGAVASFRDKTEVKQMAEELTGVKRYAEALRTQTHEFRNRLHTIAGLIQLGDYDQALNYTMEAIDRQQDLLAFLNRKVRPVSLTALLLGKGGRARELGIKFTLLPETHVDELPGGVDADDIGTIVGNLIENAFEAVLTQPPENRRVEVCLETGEEGLEIDVADSGPGVPPELRTRIFESGFSTKSEGRGIGLALVDQLVKNLRGTISVGDSAIGGALFTVKIPWPEEVK</sequence>
<dbReference type="PROSITE" id="PS50109">
    <property type="entry name" value="HIS_KIN"/>
    <property type="match status" value="1"/>
</dbReference>
<dbReference type="InterPro" id="IPR004358">
    <property type="entry name" value="Sig_transdc_His_kin-like_C"/>
</dbReference>
<dbReference type="SUPFAM" id="SSF55890">
    <property type="entry name" value="Sporulation response regulatory protein Spo0B"/>
    <property type="match status" value="1"/>
</dbReference>
<reference evidence="16" key="1">
    <citation type="submission" date="2020-10" db="EMBL/GenBank/DDBJ databases">
        <authorList>
            <person name="Kadnikov V."/>
            <person name="Beletsky A.V."/>
            <person name="Mardanov A.V."/>
            <person name="Karnachuk O.V."/>
            <person name="Ravin N.V."/>
        </authorList>
    </citation>
    <scope>NUCLEOTIDE SEQUENCE</scope>
    <source>
        <strain evidence="16">Bu02</strain>
    </source>
</reference>
<evidence type="ECO:0000256" key="6">
    <source>
        <dbReference type="ARBA" id="ARBA00022679"/>
    </source>
</evidence>
<keyword evidence="13 14" id="KW-0472">Membrane</keyword>
<dbReference type="PANTHER" id="PTHR43547:SF10">
    <property type="entry name" value="SENSOR HISTIDINE KINASE DCUS"/>
    <property type="match status" value="1"/>
</dbReference>
<dbReference type="Gene3D" id="3.30.450.20">
    <property type="entry name" value="PAS domain"/>
    <property type="match status" value="2"/>
</dbReference>
<dbReference type="GO" id="GO:0005524">
    <property type="term" value="F:ATP binding"/>
    <property type="evidence" value="ECO:0007669"/>
    <property type="project" value="UniProtKB-KW"/>
</dbReference>
<dbReference type="EC" id="2.7.13.3" evidence="3"/>
<evidence type="ECO:0000313" key="16">
    <source>
        <dbReference type="EMBL" id="QUL98145.1"/>
    </source>
</evidence>
<keyword evidence="8" id="KW-0547">Nucleotide-binding</keyword>
<gene>
    <name evidence="16" type="primary">dcuS</name>
    <name evidence="16" type="ORF">IMF26_08865</name>
</gene>
<evidence type="ECO:0000256" key="12">
    <source>
        <dbReference type="ARBA" id="ARBA00023012"/>
    </source>
</evidence>
<dbReference type="FunFam" id="3.30.450.20:FF:000018">
    <property type="entry name" value="Sensor histidine kinase DcuS"/>
    <property type="match status" value="1"/>
</dbReference>
<dbReference type="AlphaFoldDB" id="A0AAT9LEA4"/>
<dbReference type="KEGG" id="fcz:IMF26_08865"/>
<dbReference type="SMART" id="SM00091">
    <property type="entry name" value="PAS"/>
    <property type="match status" value="1"/>
</dbReference>
<evidence type="ECO:0000256" key="9">
    <source>
        <dbReference type="ARBA" id="ARBA00022777"/>
    </source>
</evidence>
<name>A0AAT9LEA4_9FIRM</name>
<dbReference type="NCBIfam" id="NF008298">
    <property type="entry name" value="PRK11086.1"/>
    <property type="match status" value="1"/>
</dbReference>
<comment type="subcellular location">
    <subcellularLocation>
        <location evidence="2">Cell membrane</location>
        <topology evidence="2">Multi-pass membrane protein</topology>
    </subcellularLocation>
</comment>
<dbReference type="SUPFAM" id="SSF55785">
    <property type="entry name" value="PYP-like sensor domain (PAS domain)"/>
    <property type="match status" value="1"/>
</dbReference>
<evidence type="ECO:0000256" key="10">
    <source>
        <dbReference type="ARBA" id="ARBA00022840"/>
    </source>
</evidence>
<organism evidence="16">
    <name type="scientific">Candidatus Fermentithermobacillus carboniphilus</name>
    <dbReference type="NCBI Taxonomy" id="3085328"/>
    <lineage>
        <taxon>Bacteria</taxon>
        <taxon>Bacillati</taxon>
        <taxon>Bacillota</taxon>
        <taxon>Candidatus Fermentithermobacillia</taxon>
        <taxon>Candidatus Fermentithermobacillales</taxon>
        <taxon>Candidatus Fermentithermobacillaceae</taxon>
        <taxon>Candidatus Fermentithermobacillus</taxon>
    </lineage>
</organism>
<feature type="transmembrane region" description="Helical" evidence="14">
    <location>
        <begin position="12"/>
        <end position="34"/>
    </location>
</feature>
<dbReference type="CDD" id="cd16915">
    <property type="entry name" value="HATPase_DpiB-CitA-like"/>
    <property type="match status" value="1"/>
</dbReference>
<keyword evidence="4" id="KW-1003">Cell membrane</keyword>
<proteinExistence type="predicted"/>
<dbReference type="InterPro" id="IPR039506">
    <property type="entry name" value="SPOB_a"/>
</dbReference>
<dbReference type="PRINTS" id="PR00344">
    <property type="entry name" value="BCTRLSENSOR"/>
</dbReference>
<protein>
    <recommendedName>
        <fullName evidence="3">histidine kinase</fullName>
        <ecNumber evidence="3">2.7.13.3</ecNumber>
    </recommendedName>
</protein>
<reference evidence="16" key="2">
    <citation type="journal article" date="2023" name="Biology">
        <title>Prokaryotic Life Associated with Coal-Fire Gas Vents Revealed by Metagenomics.</title>
        <authorList>
            <person name="Kadnikov V.V."/>
            <person name="Mardanov A.V."/>
            <person name="Beletsky A.V."/>
            <person name="Karnachuk O.V."/>
            <person name="Ravin N.V."/>
        </authorList>
    </citation>
    <scope>NUCLEOTIDE SEQUENCE</scope>
    <source>
        <strain evidence="16">Bu02</strain>
    </source>
</reference>
<keyword evidence="5" id="KW-0597">Phosphoprotein</keyword>
<evidence type="ECO:0000256" key="8">
    <source>
        <dbReference type="ARBA" id="ARBA00022741"/>
    </source>
</evidence>
<dbReference type="InterPro" id="IPR013767">
    <property type="entry name" value="PAS_fold"/>
</dbReference>
<evidence type="ECO:0000256" key="11">
    <source>
        <dbReference type="ARBA" id="ARBA00022989"/>
    </source>
</evidence>
<keyword evidence="11 14" id="KW-1133">Transmembrane helix</keyword>
<keyword evidence="10" id="KW-0067">ATP-binding</keyword>
<dbReference type="InterPro" id="IPR016120">
    <property type="entry name" value="Sig_transdc_His_kin_SpoOB"/>
</dbReference>
<keyword evidence="9 16" id="KW-0418">Kinase</keyword>
<evidence type="ECO:0000256" key="13">
    <source>
        <dbReference type="ARBA" id="ARBA00023136"/>
    </source>
</evidence>
<dbReference type="Pfam" id="PF00989">
    <property type="entry name" value="PAS"/>
    <property type="match status" value="1"/>
</dbReference>
<dbReference type="Pfam" id="PF14689">
    <property type="entry name" value="SPOB_a"/>
    <property type="match status" value="1"/>
</dbReference>
<evidence type="ECO:0000259" key="15">
    <source>
        <dbReference type="PROSITE" id="PS50109"/>
    </source>
</evidence>
<dbReference type="CDD" id="cd00130">
    <property type="entry name" value="PAS"/>
    <property type="match status" value="1"/>
</dbReference>
<dbReference type="Pfam" id="PF17203">
    <property type="entry name" value="sCache_3_2"/>
    <property type="match status" value="1"/>
</dbReference>
<keyword evidence="6 16" id="KW-0808">Transferase</keyword>
<dbReference type="InterPro" id="IPR003594">
    <property type="entry name" value="HATPase_dom"/>
</dbReference>
<evidence type="ECO:0000256" key="2">
    <source>
        <dbReference type="ARBA" id="ARBA00004651"/>
    </source>
</evidence>
<dbReference type="GO" id="GO:0000155">
    <property type="term" value="F:phosphorelay sensor kinase activity"/>
    <property type="evidence" value="ECO:0007669"/>
    <property type="project" value="InterPro"/>
</dbReference>
<dbReference type="Gene3D" id="3.30.565.10">
    <property type="entry name" value="Histidine kinase-like ATPase, C-terminal domain"/>
    <property type="match status" value="1"/>
</dbReference>
<evidence type="ECO:0000256" key="5">
    <source>
        <dbReference type="ARBA" id="ARBA00022553"/>
    </source>
</evidence>
<dbReference type="SMART" id="SM00387">
    <property type="entry name" value="HATPase_c"/>
    <property type="match status" value="1"/>
</dbReference>
<feature type="domain" description="Histidine kinase" evidence="15">
    <location>
        <begin position="335"/>
        <end position="529"/>
    </location>
</feature>
<dbReference type="Gene3D" id="1.10.287.130">
    <property type="match status" value="1"/>
</dbReference>